<dbReference type="InterPro" id="IPR018011">
    <property type="entry name" value="Carb_sulfotrans_8-10"/>
</dbReference>
<name>A0A6G6WEZ0_9ACTN</name>
<evidence type="ECO:0000256" key="7">
    <source>
        <dbReference type="ARBA" id="ARBA00023180"/>
    </source>
</evidence>
<dbReference type="PANTHER" id="PTHR12137:SF54">
    <property type="entry name" value="CARBOHYDRATE SULFOTRANSFERASE"/>
    <property type="match status" value="1"/>
</dbReference>
<keyword evidence="3" id="KW-0812">Transmembrane</keyword>
<protein>
    <submittedName>
        <fullName evidence="8">Sulfotransferase family protein</fullName>
    </submittedName>
</protein>
<evidence type="ECO:0000313" key="8">
    <source>
        <dbReference type="EMBL" id="QIG43898.1"/>
    </source>
</evidence>
<dbReference type="GO" id="GO:0008146">
    <property type="term" value="F:sulfotransferase activity"/>
    <property type="evidence" value="ECO:0007669"/>
    <property type="project" value="InterPro"/>
</dbReference>
<dbReference type="KEGG" id="nano:G5V58_14970"/>
<comment type="subcellular location">
    <subcellularLocation>
        <location evidence="1">Golgi apparatus membrane</location>
        <topology evidence="1">Single-pass type II membrane protein</topology>
    </subcellularLocation>
</comment>
<evidence type="ECO:0000313" key="9">
    <source>
        <dbReference type="Proteomes" id="UP000502996"/>
    </source>
</evidence>
<dbReference type="EMBL" id="CP049257">
    <property type="protein sequence ID" value="QIG43898.1"/>
    <property type="molecule type" value="Genomic_DNA"/>
</dbReference>
<dbReference type="GO" id="GO:0016020">
    <property type="term" value="C:membrane"/>
    <property type="evidence" value="ECO:0007669"/>
    <property type="project" value="InterPro"/>
</dbReference>
<evidence type="ECO:0000256" key="2">
    <source>
        <dbReference type="ARBA" id="ARBA00022679"/>
    </source>
</evidence>
<dbReference type="Pfam" id="PF03567">
    <property type="entry name" value="Sulfotransfer_2"/>
    <property type="match status" value="1"/>
</dbReference>
<evidence type="ECO:0000256" key="6">
    <source>
        <dbReference type="ARBA" id="ARBA00023136"/>
    </source>
</evidence>
<accession>A0A6G6WEZ0</accession>
<dbReference type="GO" id="GO:0016051">
    <property type="term" value="P:carbohydrate biosynthetic process"/>
    <property type="evidence" value="ECO:0007669"/>
    <property type="project" value="InterPro"/>
</dbReference>
<organism evidence="8 9">
    <name type="scientific">Nocardioides anomalus</name>
    <dbReference type="NCBI Taxonomy" id="2712223"/>
    <lineage>
        <taxon>Bacteria</taxon>
        <taxon>Bacillati</taxon>
        <taxon>Actinomycetota</taxon>
        <taxon>Actinomycetes</taxon>
        <taxon>Propionibacteriales</taxon>
        <taxon>Nocardioidaceae</taxon>
        <taxon>Nocardioides</taxon>
    </lineage>
</organism>
<keyword evidence="5" id="KW-0333">Golgi apparatus</keyword>
<sequence length="207" mass="23989">MLISDSHRFLFVHVQKTGGSTIDNGLTAALGDVRRISAANRHAPLDRLLQLEPGLASYWTAGFVRNPWARMLSWWRMMERFREGAAAGNERHVEHLQRNRFIASILEAHPDFESFIMHAPDEHPRLRKPQVAFLNNDQKRADFTGRQESLEADLHHIYDHLGLPWAGLQSVNIDPGRPDYRDVYSERTRKRVAELFEADLRAYGYEF</sequence>
<keyword evidence="4" id="KW-1133">Transmembrane helix</keyword>
<reference evidence="8 9" key="1">
    <citation type="submission" date="2020-02" db="EMBL/GenBank/DDBJ databases">
        <title>Full genome sequence of Nocardioides sp. R-3366.</title>
        <authorList>
            <person name="Im W.-T."/>
        </authorList>
    </citation>
    <scope>NUCLEOTIDE SEQUENCE [LARGE SCALE GENOMIC DNA]</scope>
    <source>
        <strain evidence="8 9">R-3366</strain>
    </source>
</reference>
<dbReference type="InterPro" id="IPR005331">
    <property type="entry name" value="Sulfotransferase"/>
</dbReference>
<keyword evidence="9" id="KW-1185">Reference proteome</keyword>
<dbReference type="SUPFAM" id="SSF52540">
    <property type="entry name" value="P-loop containing nucleoside triphosphate hydrolases"/>
    <property type="match status" value="1"/>
</dbReference>
<dbReference type="RefSeq" id="WP_165234278.1">
    <property type="nucleotide sequence ID" value="NZ_CP049257.1"/>
</dbReference>
<keyword evidence="6" id="KW-0472">Membrane</keyword>
<evidence type="ECO:0000256" key="5">
    <source>
        <dbReference type="ARBA" id="ARBA00023034"/>
    </source>
</evidence>
<dbReference type="Gene3D" id="3.40.50.300">
    <property type="entry name" value="P-loop containing nucleotide triphosphate hydrolases"/>
    <property type="match status" value="1"/>
</dbReference>
<evidence type="ECO:0000256" key="1">
    <source>
        <dbReference type="ARBA" id="ARBA00004323"/>
    </source>
</evidence>
<dbReference type="PANTHER" id="PTHR12137">
    <property type="entry name" value="CARBOHYDRATE SULFOTRANSFERASE"/>
    <property type="match status" value="1"/>
</dbReference>
<dbReference type="InterPro" id="IPR027417">
    <property type="entry name" value="P-loop_NTPase"/>
</dbReference>
<dbReference type="AlphaFoldDB" id="A0A6G6WEZ0"/>
<gene>
    <name evidence="8" type="ORF">G5V58_14970</name>
</gene>
<keyword evidence="7" id="KW-0325">Glycoprotein</keyword>
<evidence type="ECO:0000256" key="3">
    <source>
        <dbReference type="ARBA" id="ARBA00022692"/>
    </source>
</evidence>
<dbReference type="Proteomes" id="UP000502996">
    <property type="component" value="Chromosome"/>
</dbReference>
<evidence type="ECO:0000256" key="4">
    <source>
        <dbReference type="ARBA" id="ARBA00022989"/>
    </source>
</evidence>
<keyword evidence="2 8" id="KW-0808">Transferase</keyword>
<proteinExistence type="predicted"/>